<reference evidence="2" key="1">
    <citation type="journal article" date="2020" name="Stud. Mycol.">
        <title>101 Dothideomycetes genomes: a test case for predicting lifestyles and emergence of pathogens.</title>
        <authorList>
            <person name="Haridas S."/>
            <person name="Albert R."/>
            <person name="Binder M."/>
            <person name="Bloem J."/>
            <person name="Labutti K."/>
            <person name="Salamov A."/>
            <person name="Andreopoulos B."/>
            <person name="Baker S."/>
            <person name="Barry K."/>
            <person name="Bills G."/>
            <person name="Bluhm B."/>
            <person name="Cannon C."/>
            <person name="Castanera R."/>
            <person name="Culley D."/>
            <person name="Daum C."/>
            <person name="Ezra D."/>
            <person name="Gonzalez J."/>
            <person name="Henrissat B."/>
            <person name="Kuo A."/>
            <person name="Liang C."/>
            <person name="Lipzen A."/>
            <person name="Lutzoni F."/>
            <person name="Magnuson J."/>
            <person name="Mondo S."/>
            <person name="Nolan M."/>
            <person name="Ohm R."/>
            <person name="Pangilinan J."/>
            <person name="Park H.-J."/>
            <person name="Ramirez L."/>
            <person name="Alfaro M."/>
            <person name="Sun H."/>
            <person name="Tritt A."/>
            <person name="Yoshinaga Y."/>
            <person name="Zwiers L.-H."/>
            <person name="Turgeon B."/>
            <person name="Goodwin S."/>
            <person name="Spatafora J."/>
            <person name="Crous P."/>
            <person name="Grigoriev I."/>
        </authorList>
    </citation>
    <scope>NUCLEOTIDE SEQUENCE</scope>
    <source>
        <strain evidence="2">CBS 379.55</strain>
    </source>
</reference>
<accession>A0A6A6JYN1</accession>
<dbReference type="Pfam" id="PF11951">
    <property type="entry name" value="Fungal_trans_2"/>
    <property type="match status" value="1"/>
</dbReference>
<dbReference type="PANTHER" id="PTHR37540">
    <property type="entry name" value="TRANSCRIPTION FACTOR (ACR-2), PUTATIVE-RELATED-RELATED"/>
    <property type="match status" value="1"/>
</dbReference>
<evidence type="ECO:0000313" key="3">
    <source>
        <dbReference type="Proteomes" id="UP000800097"/>
    </source>
</evidence>
<dbReference type="InterPro" id="IPR021858">
    <property type="entry name" value="Fun_TF"/>
</dbReference>
<sequence>MESVGNGISSRQMPISPSAPVKQDFLFVDTTKSAKSSRQGRRNARSFVMQKARRERPWSTSKHAAKKKKSNGATSPGTVETPDLSHASITPTPSPPLCKPTTQYFPIVESHRYEVKSEICPECQLFVCWPGHSRCHGCLLLQPPAPLEDIDYRLFDPFGTVSVQMNATVSELLDHFVTEMAPSTIAVDIRRESKLMLRDWFGTALHNTGFMHSLLCTAALHLYIVGRCSMDIITYHKTQAIAAINSAISDPDPNLAISDANIGAVFNLLCVEESLLLPFLAQEAGQEMLNQREIHLNGLRRMVQLRGGLDSIGSNRILQAFILWHSTAHAIASFDAPYLSTINHISRKCLPRHPPGYSPKISSHLMDYCREARVKESLIELVESVLTLIANLNVWFGDANSPLDPLDIQNYSCVLECLLLNWIRENEDCTNPFQDALCVAMLIFTVRVTEALQHRSHPHPLHHVASIRLQKALNATSCFEWAYCQDLLLWILAIGTISAEGSKDYNWFIRQMSAVCDEYDLHSADAVLHRLHLCGWVSFKLDSAVHAMWNKIVNFRQQTSTDLALSDIVGPLQSQVPEPNLADWESIDWAAMGSELHHMPGEGVEHLGGGDPSLSAISVSYTPRDSLYYMALTGGPLNAPVPSLRDLSPWQ</sequence>
<dbReference type="Proteomes" id="UP000800097">
    <property type="component" value="Unassembled WGS sequence"/>
</dbReference>
<evidence type="ECO:0000313" key="2">
    <source>
        <dbReference type="EMBL" id="KAF2281315.1"/>
    </source>
</evidence>
<keyword evidence="3" id="KW-1185">Reference proteome</keyword>
<proteinExistence type="predicted"/>
<dbReference type="AlphaFoldDB" id="A0A6A6JYN1"/>
<protein>
    <recommendedName>
        <fullName evidence="4">Transcription factor domain-containing protein</fullName>
    </recommendedName>
</protein>
<name>A0A6A6JYN1_WESOR</name>
<gene>
    <name evidence="2" type="ORF">EI97DRAFT_454521</name>
</gene>
<dbReference type="PANTHER" id="PTHR37540:SF5">
    <property type="entry name" value="TRANSCRIPTION FACTOR DOMAIN-CONTAINING PROTEIN"/>
    <property type="match status" value="1"/>
</dbReference>
<dbReference type="OrthoDB" id="4159781at2759"/>
<evidence type="ECO:0000256" key="1">
    <source>
        <dbReference type="SAM" id="MobiDB-lite"/>
    </source>
</evidence>
<feature type="region of interest" description="Disordered" evidence="1">
    <location>
        <begin position="1"/>
        <end position="95"/>
    </location>
</feature>
<dbReference type="GeneID" id="54553727"/>
<organism evidence="2 3">
    <name type="scientific">Westerdykella ornata</name>
    <dbReference type="NCBI Taxonomy" id="318751"/>
    <lineage>
        <taxon>Eukaryota</taxon>
        <taxon>Fungi</taxon>
        <taxon>Dikarya</taxon>
        <taxon>Ascomycota</taxon>
        <taxon>Pezizomycotina</taxon>
        <taxon>Dothideomycetes</taxon>
        <taxon>Pleosporomycetidae</taxon>
        <taxon>Pleosporales</taxon>
        <taxon>Sporormiaceae</taxon>
        <taxon>Westerdykella</taxon>
    </lineage>
</organism>
<feature type="compositionally biased region" description="Polar residues" evidence="1">
    <location>
        <begin position="1"/>
        <end position="15"/>
    </location>
</feature>
<dbReference type="EMBL" id="ML986484">
    <property type="protein sequence ID" value="KAF2281315.1"/>
    <property type="molecule type" value="Genomic_DNA"/>
</dbReference>
<dbReference type="RefSeq" id="XP_033658852.1">
    <property type="nucleotide sequence ID" value="XM_033800552.1"/>
</dbReference>
<evidence type="ECO:0008006" key="4">
    <source>
        <dbReference type="Google" id="ProtNLM"/>
    </source>
</evidence>